<dbReference type="InterPro" id="IPR001878">
    <property type="entry name" value="Znf_CCHC"/>
</dbReference>
<dbReference type="InterPro" id="IPR036875">
    <property type="entry name" value="Znf_CCHC_sf"/>
</dbReference>
<evidence type="ECO:0000256" key="1">
    <source>
        <dbReference type="SAM" id="MobiDB-lite"/>
    </source>
</evidence>
<dbReference type="Gene3D" id="4.10.60.10">
    <property type="entry name" value="Zinc finger, CCHC-type"/>
    <property type="match status" value="1"/>
</dbReference>
<name>A0AA88R743_9ASTE</name>
<dbReference type="Proteomes" id="UP001187471">
    <property type="component" value="Unassembled WGS sequence"/>
</dbReference>
<feature type="domain" description="CCHC-type" evidence="2">
    <location>
        <begin position="236"/>
        <end position="249"/>
    </location>
</feature>
<reference evidence="3" key="1">
    <citation type="submission" date="2022-12" db="EMBL/GenBank/DDBJ databases">
        <title>Draft genome assemblies for two species of Escallonia (Escalloniales).</title>
        <authorList>
            <person name="Chanderbali A."/>
            <person name="Dervinis C."/>
            <person name="Anghel I."/>
            <person name="Soltis D."/>
            <person name="Soltis P."/>
            <person name="Zapata F."/>
        </authorList>
    </citation>
    <scope>NUCLEOTIDE SEQUENCE</scope>
    <source>
        <strain evidence="3">UCBG92.1500</strain>
        <tissue evidence="3">Leaf</tissue>
    </source>
</reference>
<dbReference type="SUPFAM" id="SSF57756">
    <property type="entry name" value="Retrovirus zinc finger-like domains"/>
    <property type="match status" value="1"/>
</dbReference>
<evidence type="ECO:0000259" key="2">
    <source>
        <dbReference type="Pfam" id="PF00098"/>
    </source>
</evidence>
<evidence type="ECO:0000313" key="3">
    <source>
        <dbReference type="EMBL" id="KAK2979464.1"/>
    </source>
</evidence>
<gene>
    <name evidence="3" type="ORF">RJ640_026362</name>
</gene>
<proteinExistence type="predicted"/>
<keyword evidence="4" id="KW-1185">Reference proteome</keyword>
<dbReference type="AlphaFoldDB" id="A0AA88R743"/>
<dbReference type="EMBL" id="JAVXUO010001751">
    <property type="protein sequence ID" value="KAK2979464.1"/>
    <property type="molecule type" value="Genomic_DNA"/>
</dbReference>
<dbReference type="GO" id="GO:0003676">
    <property type="term" value="F:nucleic acid binding"/>
    <property type="evidence" value="ECO:0007669"/>
    <property type="project" value="InterPro"/>
</dbReference>
<dbReference type="Pfam" id="PF00098">
    <property type="entry name" value="zf-CCHC"/>
    <property type="match status" value="1"/>
</dbReference>
<dbReference type="GO" id="GO:0008270">
    <property type="term" value="F:zinc ion binding"/>
    <property type="evidence" value="ECO:0007669"/>
    <property type="project" value="InterPro"/>
</dbReference>
<organism evidence="3 4">
    <name type="scientific">Escallonia rubra</name>
    <dbReference type="NCBI Taxonomy" id="112253"/>
    <lineage>
        <taxon>Eukaryota</taxon>
        <taxon>Viridiplantae</taxon>
        <taxon>Streptophyta</taxon>
        <taxon>Embryophyta</taxon>
        <taxon>Tracheophyta</taxon>
        <taxon>Spermatophyta</taxon>
        <taxon>Magnoliopsida</taxon>
        <taxon>eudicotyledons</taxon>
        <taxon>Gunneridae</taxon>
        <taxon>Pentapetalae</taxon>
        <taxon>asterids</taxon>
        <taxon>campanulids</taxon>
        <taxon>Escalloniales</taxon>
        <taxon>Escalloniaceae</taxon>
        <taxon>Escallonia</taxon>
    </lineage>
</organism>
<protein>
    <recommendedName>
        <fullName evidence="2">CCHC-type domain-containing protein</fullName>
    </recommendedName>
</protein>
<evidence type="ECO:0000313" key="4">
    <source>
        <dbReference type="Proteomes" id="UP001187471"/>
    </source>
</evidence>
<accession>A0AA88R743</accession>
<comment type="caution">
    <text evidence="3">The sequence shown here is derived from an EMBL/GenBank/DDBJ whole genome shotgun (WGS) entry which is preliminary data.</text>
</comment>
<feature type="region of interest" description="Disordered" evidence="1">
    <location>
        <begin position="200"/>
        <end position="224"/>
    </location>
</feature>
<sequence length="282" mass="32031">MSTYCIFKSNVVISRLLPVSFKYVNSQVNKWDVDGRRFVIMKPSLWSYNEEGGFTNMAYGSLMLYVIRDNEAFLTLVSCWRSECHTFVTAFGEVIVTMEDMCELFRLELERGLLKPLLGNKPESMDLDDWEELQAKVVFMILLNLAPKIKYQTLKTTLLIGKKTLLVDDVISALMDTSRVNGTSSSSQGEGLVVRLENKNGQGRGRCRSRNMYSGHGKDMSKSRGTHNKFSIEYWYCKEIGHIARECPERKDKKNGKKHVNNANVAKKMTKAAMVILLGVIG</sequence>